<name>A0A9Q9BV24_9RICK</name>
<dbReference type="EMBL" id="CP089286">
    <property type="protein sequence ID" value="UTO55556.1"/>
    <property type="molecule type" value="Genomic_DNA"/>
</dbReference>
<evidence type="ECO:0000256" key="5">
    <source>
        <dbReference type="HAMAP-Rule" id="MF_00374"/>
    </source>
</evidence>
<dbReference type="NCBIfam" id="TIGR00012">
    <property type="entry name" value="L29"/>
    <property type="match status" value="1"/>
</dbReference>
<dbReference type="InterPro" id="IPR001854">
    <property type="entry name" value="Ribosomal_uL29"/>
</dbReference>
<proteinExistence type="inferred from homology"/>
<dbReference type="AlphaFoldDB" id="A0A9Q9BV24"/>
<evidence type="ECO:0000313" key="7">
    <source>
        <dbReference type="Proteomes" id="UP001059822"/>
    </source>
</evidence>
<evidence type="ECO:0000256" key="4">
    <source>
        <dbReference type="ARBA" id="ARBA00035204"/>
    </source>
</evidence>
<comment type="similarity">
    <text evidence="1 5">Belongs to the universal ribosomal protein uL29 family.</text>
</comment>
<evidence type="ECO:0000256" key="3">
    <source>
        <dbReference type="ARBA" id="ARBA00023274"/>
    </source>
</evidence>
<evidence type="ECO:0000256" key="1">
    <source>
        <dbReference type="ARBA" id="ARBA00009254"/>
    </source>
</evidence>
<dbReference type="HAMAP" id="MF_00374">
    <property type="entry name" value="Ribosomal_uL29"/>
    <property type="match status" value="1"/>
</dbReference>
<dbReference type="InterPro" id="IPR036049">
    <property type="entry name" value="Ribosomal_uL29_sf"/>
</dbReference>
<dbReference type="GO" id="GO:1990904">
    <property type="term" value="C:ribonucleoprotein complex"/>
    <property type="evidence" value="ECO:0007669"/>
    <property type="project" value="UniProtKB-KW"/>
</dbReference>
<dbReference type="GO" id="GO:0005840">
    <property type="term" value="C:ribosome"/>
    <property type="evidence" value="ECO:0007669"/>
    <property type="project" value="UniProtKB-KW"/>
</dbReference>
<accession>A0A9Q9BV24</accession>
<dbReference type="Proteomes" id="UP001059822">
    <property type="component" value="Chromosome"/>
</dbReference>
<sequence>MMNDMHEISSRSLEELHDMLLSLRKELVKNVFNRKLDKSTDNSHGSSIKKKIARVLTELNWRKKGNNV</sequence>
<protein>
    <recommendedName>
        <fullName evidence="4 5">Large ribosomal subunit protein uL29</fullName>
    </recommendedName>
</protein>
<gene>
    <name evidence="5 6" type="primary">rpmC</name>
    <name evidence="6" type="ORF">LUA82_00460</name>
</gene>
<dbReference type="Gene3D" id="1.10.287.310">
    <property type="match status" value="1"/>
</dbReference>
<dbReference type="Pfam" id="PF00831">
    <property type="entry name" value="Ribosomal_L29"/>
    <property type="match status" value="1"/>
</dbReference>
<keyword evidence="2 5" id="KW-0689">Ribosomal protein</keyword>
<dbReference type="GO" id="GO:0006412">
    <property type="term" value="P:translation"/>
    <property type="evidence" value="ECO:0007669"/>
    <property type="project" value="UniProtKB-UniRule"/>
</dbReference>
<evidence type="ECO:0000256" key="2">
    <source>
        <dbReference type="ARBA" id="ARBA00022980"/>
    </source>
</evidence>
<reference evidence="6" key="1">
    <citation type="journal article" date="2022" name="Microorganisms">
        <title>Assembly and Comparison of Ca. Neoehrlichia mikurensis Genomes.</title>
        <authorList>
            <person name="Azagi T."/>
            <person name="Dirks R.P."/>
            <person name="Yebra-Pimentel E.S."/>
            <person name="Schaap P.J."/>
            <person name="Koehorst J.J."/>
            <person name="Esser H.J."/>
            <person name="Sprong H."/>
        </authorList>
    </citation>
    <scope>NUCLEOTIDE SEQUENCE</scope>
    <source>
        <strain evidence="6">18-2837</strain>
    </source>
</reference>
<dbReference type="SUPFAM" id="SSF46561">
    <property type="entry name" value="Ribosomal protein L29 (L29p)"/>
    <property type="match status" value="1"/>
</dbReference>
<organism evidence="6 7">
    <name type="scientific">Neoehrlichia mikurensis</name>
    <dbReference type="NCBI Taxonomy" id="89586"/>
    <lineage>
        <taxon>Bacteria</taxon>
        <taxon>Pseudomonadati</taxon>
        <taxon>Pseudomonadota</taxon>
        <taxon>Alphaproteobacteria</taxon>
        <taxon>Rickettsiales</taxon>
        <taxon>Anaplasmataceae</taxon>
        <taxon>Candidatus Neoehrlichia</taxon>
    </lineage>
</organism>
<dbReference type="GO" id="GO:0003735">
    <property type="term" value="F:structural constituent of ribosome"/>
    <property type="evidence" value="ECO:0007669"/>
    <property type="project" value="InterPro"/>
</dbReference>
<dbReference type="RefSeq" id="WP_246575227.1">
    <property type="nucleotide sequence ID" value="NZ_CP054597.1"/>
</dbReference>
<keyword evidence="3 5" id="KW-0687">Ribonucleoprotein</keyword>
<evidence type="ECO:0000313" key="6">
    <source>
        <dbReference type="EMBL" id="UTO55556.1"/>
    </source>
</evidence>